<dbReference type="EMBL" id="CADEAL010001112">
    <property type="protein sequence ID" value="CAB1429074.1"/>
    <property type="molecule type" value="Genomic_DNA"/>
</dbReference>
<organism evidence="1 2">
    <name type="scientific">Pleuronectes platessa</name>
    <name type="common">European plaice</name>
    <dbReference type="NCBI Taxonomy" id="8262"/>
    <lineage>
        <taxon>Eukaryota</taxon>
        <taxon>Metazoa</taxon>
        <taxon>Chordata</taxon>
        <taxon>Craniata</taxon>
        <taxon>Vertebrata</taxon>
        <taxon>Euteleostomi</taxon>
        <taxon>Actinopterygii</taxon>
        <taxon>Neopterygii</taxon>
        <taxon>Teleostei</taxon>
        <taxon>Neoteleostei</taxon>
        <taxon>Acanthomorphata</taxon>
        <taxon>Carangaria</taxon>
        <taxon>Pleuronectiformes</taxon>
        <taxon>Pleuronectoidei</taxon>
        <taxon>Pleuronectidae</taxon>
        <taxon>Pleuronectes</taxon>
    </lineage>
</organism>
<feature type="non-terminal residue" evidence="1">
    <location>
        <position position="64"/>
    </location>
</feature>
<reference evidence="1" key="1">
    <citation type="submission" date="2020-03" db="EMBL/GenBank/DDBJ databases">
        <authorList>
            <person name="Weist P."/>
        </authorList>
    </citation>
    <scope>NUCLEOTIDE SEQUENCE</scope>
</reference>
<keyword evidence="2" id="KW-1185">Reference proteome</keyword>
<protein>
    <submittedName>
        <fullName evidence="1">Uncharacterized protein</fullName>
    </submittedName>
</protein>
<gene>
    <name evidence="1" type="ORF">PLEPLA_LOCUS17049</name>
</gene>
<sequence>MEGWAEEHTCGFYGIDLHDHAHLKIPFALDVWQCKPLAMQGSLHFFIASSQTTSNRITARRKEE</sequence>
<dbReference type="AlphaFoldDB" id="A0A9N7UF08"/>
<proteinExistence type="predicted"/>
<evidence type="ECO:0000313" key="1">
    <source>
        <dbReference type="EMBL" id="CAB1429074.1"/>
    </source>
</evidence>
<accession>A0A9N7UF08</accession>
<evidence type="ECO:0000313" key="2">
    <source>
        <dbReference type="Proteomes" id="UP001153269"/>
    </source>
</evidence>
<dbReference type="Proteomes" id="UP001153269">
    <property type="component" value="Unassembled WGS sequence"/>
</dbReference>
<comment type="caution">
    <text evidence="1">The sequence shown here is derived from an EMBL/GenBank/DDBJ whole genome shotgun (WGS) entry which is preliminary data.</text>
</comment>
<name>A0A9N7UF08_PLEPL</name>